<evidence type="ECO:0000256" key="4">
    <source>
        <dbReference type="SAM" id="SignalP"/>
    </source>
</evidence>
<evidence type="ECO:0000256" key="1">
    <source>
        <dbReference type="ARBA" id="ARBA00008270"/>
    </source>
</evidence>
<dbReference type="NCBIfam" id="TIGR00654">
    <property type="entry name" value="PhzF_family"/>
    <property type="match status" value="1"/>
</dbReference>
<comment type="similarity">
    <text evidence="1">Belongs to the PhzF family.</text>
</comment>
<dbReference type="Pfam" id="PF02567">
    <property type="entry name" value="PhzC-PhzF"/>
    <property type="match status" value="1"/>
</dbReference>
<dbReference type="PANTHER" id="PTHR13774">
    <property type="entry name" value="PHENAZINE BIOSYNTHESIS PROTEIN"/>
    <property type="match status" value="1"/>
</dbReference>
<keyword evidence="4" id="KW-0732">Signal</keyword>
<dbReference type="GO" id="GO:0005737">
    <property type="term" value="C:cytoplasm"/>
    <property type="evidence" value="ECO:0007669"/>
    <property type="project" value="TreeGrafter"/>
</dbReference>
<dbReference type="SUPFAM" id="SSF54506">
    <property type="entry name" value="Diaminopimelate epimerase-like"/>
    <property type="match status" value="1"/>
</dbReference>
<evidence type="ECO:0000313" key="6">
    <source>
        <dbReference type="Proteomes" id="UP000829196"/>
    </source>
</evidence>
<dbReference type="AlphaFoldDB" id="A0A8T3CEH9"/>
<gene>
    <name evidence="5" type="ORF">KFK09_000371</name>
</gene>
<organism evidence="5 6">
    <name type="scientific">Dendrobium nobile</name>
    <name type="common">Orchid</name>
    <dbReference type="NCBI Taxonomy" id="94219"/>
    <lineage>
        <taxon>Eukaryota</taxon>
        <taxon>Viridiplantae</taxon>
        <taxon>Streptophyta</taxon>
        <taxon>Embryophyta</taxon>
        <taxon>Tracheophyta</taxon>
        <taxon>Spermatophyta</taxon>
        <taxon>Magnoliopsida</taxon>
        <taxon>Liliopsida</taxon>
        <taxon>Asparagales</taxon>
        <taxon>Orchidaceae</taxon>
        <taxon>Epidendroideae</taxon>
        <taxon>Malaxideae</taxon>
        <taxon>Dendrobiinae</taxon>
        <taxon>Dendrobium</taxon>
    </lineage>
</organism>
<dbReference type="GO" id="GO:0016853">
    <property type="term" value="F:isomerase activity"/>
    <property type="evidence" value="ECO:0007669"/>
    <property type="project" value="UniProtKB-KW"/>
</dbReference>
<keyword evidence="2" id="KW-0413">Isomerase</keyword>
<dbReference type="PANTHER" id="PTHR13774:SF17">
    <property type="entry name" value="PHENAZINE BIOSYNTHESIS-LIKE DOMAIN-CONTAINING PROTEIN"/>
    <property type="match status" value="1"/>
</dbReference>
<dbReference type="Proteomes" id="UP000829196">
    <property type="component" value="Unassembled WGS sequence"/>
</dbReference>
<name>A0A8T3CEH9_DENNO</name>
<proteinExistence type="inferred from homology"/>
<protein>
    <submittedName>
        <fullName evidence="5">Uncharacterized protein</fullName>
    </submittedName>
</protein>
<dbReference type="InterPro" id="IPR003719">
    <property type="entry name" value="Phenazine_PhzF-like"/>
</dbReference>
<dbReference type="PIRSF" id="PIRSF016184">
    <property type="entry name" value="PhzC_PhzF"/>
    <property type="match status" value="1"/>
</dbReference>
<comment type="caution">
    <text evidence="5">The sequence shown here is derived from an EMBL/GenBank/DDBJ whole genome shotgun (WGS) entry which is preliminary data.</text>
</comment>
<evidence type="ECO:0000256" key="2">
    <source>
        <dbReference type="ARBA" id="ARBA00023235"/>
    </source>
</evidence>
<feature type="signal peptide" evidence="4">
    <location>
        <begin position="1"/>
        <end position="23"/>
    </location>
</feature>
<sequence length="312" mass="33892">MAPMARKVARYAVPFLLWIKVDAFTDTPFKGNPAAVCFLEEGEGVDDDWMQAVAKEFNLSETAFLKRFTTAGPPASNSTCFHLRWFTPVAEVDLCGHATLASAHFLLTSGITEAHTLEFLTRSGILKATKLDLLKENNLSRPCNDGGESFLIELNFPLIEAINVNSAEIPSIPNTLNGLSIVNIQKGNEDGGDIIVELSSGEDVTNLKPNFDELCKCAGRGVIVTAPAPPGSDFDFFSRFFCPKFGINEDPVTGSAHCLLAPYWSKKLGKQNLMAYQASPRGGILKLQLDEQNQRVLISGEAVTVMTGTLFA</sequence>
<reference evidence="5" key="1">
    <citation type="journal article" date="2022" name="Front. Genet.">
        <title>Chromosome-Scale Assembly of the Dendrobium nobile Genome Provides Insights Into the Molecular Mechanism of the Biosynthesis of the Medicinal Active Ingredient of Dendrobium.</title>
        <authorList>
            <person name="Xu Q."/>
            <person name="Niu S.-C."/>
            <person name="Li K.-L."/>
            <person name="Zheng P.-J."/>
            <person name="Zhang X.-J."/>
            <person name="Jia Y."/>
            <person name="Liu Y."/>
            <person name="Niu Y.-X."/>
            <person name="Yu L.-H."/>
            <person name="Chen D.-F."/>
            <person name="Zhang G.-Q."/>
        </authorList>
    </citation>
    <scope>NUCLEOTIDE SEQUENCE</scope>
    <source>
        <tissue evidence="5">Leaf</tissue>
    </source>
</reference>
<keyword evidence="6" id="KW-1185">Reference proteome</keyword>
<feature type="chain" id="PRO_5035923126" evidence="4">
    <location>
        <begin position="24"/>
        <end position="312"/>
    </location>
</feature>
<evidence type="ECO:0000313" key="5">
    <source>
        <dbReference type="EMBL" id="KAI0530823.1"/>
    </source>
</evidence>
<dbReference type="OrthoDB" id="75169at2759"/>
<feature type="active site" evidence="3">
    <location>
        <position position="61"/>
    </location>
</feature>
<accession>A0A8T3CEH9</accession>
<dbReference type="SMR" id="A0A8T3CEH9"/>
<dbReference type="Gene3D" id="3.10.310.10">
    <property type="entry name" value="Diaminopimelate Epimerase, Chain A, domain 1"/>
    <property type="match status" value="2"/>
</dbReference>
<dbReference type="EMBL" id="JAGYWB010000001">
    <property type="protein sequence ID" value="KAI0530823.1"/>
    <property type="molecule type" value="Genomic_DNA"/>
</dbReference>
<evidence type="ECO:0000256" key="3">
    <source>
        <dbReference type="PIRSR" id="PIRSR016184-1"/>
    </source>
</evidence>